<protein>
    <submittedName>
        <fullName evidence="3">Type 2 lanthipeptide synthetase LanM family protein</fullName>
    </submittedName>
</protein>
<feature type="binding site" evidence="1">
    <location>
        <position position="912"/>
    </location>
    <ligand>
        <name>Zn(2+)</name>
        <dbReference type="ChEBI" id="CHEBI:29105"/>
    </ligand>
</feature>
<organism evidence="3">
    <name type="scientific">Dolosigranulum savutiense</name>
    <dbReference type="NCBI Taxonomy" id="3110288"/>
    <lineage>
        <taxon>Bacteria</taxon>
        <taxon>Bacillati</taxon>
        <taxon>Bacillota</taxon>
        <taxon>Bacilli</taxon>
        <taxon>Lactobacillales</taxon>
        <taxon>Carnobacteriaceae</taxon>
        <taxon>Dolosigranulum</taxon>
    </lineage>
</organism>
<name>A0AB74TFC7_9LACT</name>
<evidence type="ECO:0000259" key="2">
    <source>
        <dbReference type="Pfam" id="PF13575"/>
    </source>
</evidence>
<dbReference type="SUPFAM" id="SSF158745">
    <property type="entry name" value="LanC-like"/>
    <property type="match status" value="1"/>
</dbReference>
<dbReference type="SMART" id="SM01260">
    <property type="entry name" value="LANC_like"/>
    <property type="match status" value="1"/>
</dbReference>
<gene>
    <name evidence="3" type="ORF">VUQ08_05420</name>
</gene>
<dbReference type="AlphaFoldDB" id="A0AB74TFC7"/>
<evidence type="ECO:0000313" key="3">
    <source>
        <dbReference type="EMBL" id="XBC45336.1"/>
    </source>
</evidence>
<dbReference type="PRINTS" id="PR01950">
    <property type="entry name" value="LANCSUPER"/>
</dbReference>
<dbReference type="Gene3D" id="1.50.10.20">
    <property type="match status" value="1"/>
</dbReference>
<accession>A0AB74TFC7</accession>
<dbReference type="GO" id="GO:0031179">
    <property type="term" value="P:peptide modification"/>
    <property type="evidence" value="ECO:0007669"/>
    <property type="project" value="InterPro"/>
</dbReference>
<dbReference type="CDD" id="cd04792">
    <property type="entry name" value="LanM-like"/>
    <property type="match status" value="1"/>
</dbReference>
<feature type="binding site" evidence="1">
    <location>
        <position position="860"/>
    </location>
    <ligand>
        <name>Zn(2+)</name>
        <dbReference type="ChEBI" id="CHEBI:29105"/>
    </ligand>
</feature>
<dbReference type="InterPro" id="IPR007822">
    <property type="entry name" value="LANC-like"/>
</dbReference>
<feature type="binding site" evidence="1">
    <location>
        <position position="911"/>
    </location>
    <ligand>
        <name>Zn(2+)</name>
        <dbReference type="ChEBI" id="CHEBI:29105"/>
    </ligand>
</feature>
<dbReference type="InterPro" id="IPR017146">
    <property type="entry name" value="Lanti_2_LanM"/>
</dbReference>
<dbReference type="PIRSF" id="PIRSF037228">
    <property type="entry name" value="Lant_mod_RumM"/>
    <property type="match status" value="1"/>
</dbReference>
<keyword evidence="1" id="KW-0479">Metal-binding</keyword>
<dbReference type="EMBL" id="CP142433">
    <property type="protein sequence ID" value="XBC45336.1"/>
    <property type="molecule type" value="Genomic_DNA"/>
</dbReference>
<dbReference type="Pfam" id="PF13575">
    <property type="entry name" value="DUF4135"/>
    <property type="match status" value="1"/>
</dbReference>
<reference evidence="3" key="1">
    <citation type="submission" date="2023-12" db="EMBL/GenBank/DDBJ databases">
        <title>Dolosigranulum savutii sp. nov. isolated from human upper respiratory samples collected in Botswana.</title>
        <authorList>
            <person name="Kelly M.S."/>
        </authorList>
    </citation>
    <scope>NUCLEOTIDE SEQUENCE</scope>
    <source>
        <strain evidence="3">MSK433</strain>
    </source>
</reference>
<keyword evidence="1" id="KW-0862">Zinc</keyword>
<dbReference type="RefSeq" id="WP_347299872.1">
    <property type="nucleotide sequence ID" value="NZ_CP142433.1"/>
</dbReference>
<evidence type="ECO:0000256" key="1">
    <source>
        <dbReference type="PIRSR" id="PIRSR607822-1"/>
    </source>
</evidence>
<dbReference type="NCBIfam" id="TIGR03897">
    <property type="entry name" value="lanti_2_LanM"/>
    <property type="match status" value="1"/>
</dbReference>
<dbReference type="InterPro" id="IPR025410">
    <property type="entry name" value="Lant_dehyd"/>
</dbReference>
<proteinExistence type="predicted"/>
<dbReference type="Pfam" id="PF05147">
    <property type="entry name" value="LANC_like"/>
    <property type="match status" value="1"/>
</dbReference>
<sequence length="991" mass="114712">MIHDLQVLSIESIILPEFYIIGDIGQKELPMFYGFHEPFLKLAILRFENYWKNIPGISDNVFNKLLIYLYDQLAEISYRTLILELNIAREENKLAGETSEERYNYFSTQYLSDNYWLILEEYPVMFRLMCEATQKWINNTTRFIDRILSDKDDLEKTFKIEGELNSIELNTSDVHNGGQTVIILHFEEGTSVVYKPRDLKMDVTFQSTIKWFNEVTKSHLYSLKIINHTEYGWVEYIPHEECKDYSDFKNYYTELGQLLFLFYLLRGNDIHYENIIAKGKHPVLIDLETLFHNNTSNTSGIDTAADRVNELLENSVRTVGILPNLVWAQNGKNGVDISAISTSENKEIPIEQASITNVNKDNMKVEYKTSTLASQKNNPYIIGEEISLTSYHKYLKKGFIESYTKIKNINKKEIINQVENYKEIYARQILRPTQYYTTLIQISLHPDFLRSAIDREMLFSKLWIYFDENNSFRKVSEIEFTSLLKNDIPWLISNVSKNNITTKDGSEIESIFKHSSIALVKEKINILGDKDLTLQVELIETALNYDSEYNKAESQRENDRKIIEINDDKLNKNHLDQQLLEISTNIGDYLINQSFIGMNGDVSWIDMNVIGEKANDWNMVPTSMDLYSGLSGIMIYFIFLYKETKQNKYLIMVKRCYKSIINYIKNVRKRTNINSEVMFGGFSGETPIIYALTILEEELGGIFDLDELEKIRSWIFKECKKNISVGNEHDIIIGSSGVIAILLRYYDLTSNDAILEVCQQYAEQIIDNYIEMDNNSIAWIGIASRNALGGFAHGVSGIVWALSKLYSYLPDERYIEVIEKALRYEDYLYSEDDKNWVDRRETEEGIEYNNLSSNMPVAWCHGASGILLSRASLKKHNLPLSEKRKNKIDEDIEIAVRTTLKNGFGHSHCLCHGDLGNMLILKYASSELNTKNDIDKRYDIYMSHLISQLKDKWECGIPYKNSPGMMLGLSGIGFGLLSLMNEDLPFILLLE</sequence>
<feature type="domain" description="Lantibiotic biosynthesis protein dehydration" evidence="2">
    <location>
        <begin position="122"/>
        <end position="490"/>
    </location>
</feature>
<dbReference type="GO" id="GO:0046872">
    <property type="term" value="F:metal ion binding"/>
    <property type="evidence" value="ECO:0007669"/>
    <property type="project" value="UniProtKB-KW"/>
</dbReference>